<dbReference type="EMBL" id="BPQQ01000031">
    <property type="protein sequence ID" value="GJE00976.1"/>
    <property type="molecule type" value="Genomic_DNA"/>
</dbReference>
<keyword evidence="3 4" id="KW-0687">Ribonucleoprotein</keyword>
<dbReference type="SUPFAM" id="SSF141091">
    <property type="entry name" value="L21p-like"/>
    <property type="match status" value="1"/>
</dbReference>
<reference evidence="6" key="1">
    <citation type="journal article" date="2021" name="Front. Microbiol.">
        <title>Comprehensive Comparative Genomics and Phenotyping of Methylobacterium Species.</title>
        <authorList>
            <person name="Alessa O."/>
            <person name="Ogura Y."/>
            <person name="Fujitani Y."/>
            <person name="Takami H."/>
            <person name="Hayashi T."/>
            <person name="Sahin N."/>
            <person name="Tani A."/>
        </authorList>
    </citation>
    <scope>NUCLEOTIDE SEQUENCE</scope>
    <source>
        <strain evidence="6">DSM 17168</strain>
    </source>
</reference>
<evidence type="ECO:0000256" key="4">
    <source>
        <dbReference type="HAMAP-Rule" id="MF_01363"/>
    </source>
</evidence>
<dbReference type="Pfam" id="PF00829">
    <property type="entry name" value="Ribosomal_L21p"/>
    <property type="match status" value="1"/>
</dbReference>
<evidence type="ECO:0000256" key="3">
    <source>
        <dbReference type="ARBA" id="ARBA00023274"/>
    </source>
</evidence>
<gene>
    <name evidence="4 6" type="primary">rplU</name>
    <name evidence="6" type="ORF">GMJLKIPL_2904</name>
</gene>
<name>A0ABQ4SF16_9HYPH</name>
<organism evidence="6 7">
    <name type="scientific">Methylobacterium isbiliense</name>
    <dbReference type="NCBI Taxonomy" id="315478"/>
    <lineage>
        <taxon>Bacteria</taxon>
        <taxon>Pseudomonadati</taxon>
        <taxon>Pseudomonadota</taxon>
        <taxon>Alphaproteobacteria</taxon>
        <taxon>Hyphomicrobiales</taxon>
        <taxon>Methylobacteriaceae</taxon>
        <taxon>Methylobacterium</taxon>
    </lineage>
</organism>
<dbReference type="Proteomes" id="UP001055153">
    <property type="component" value="Unassembled WGS sequence"/>
</dbReference>
<dbReference type="GO" id="GO:0005840">
    <property type="term" value="C:ribosome"/>
    <property type="evidence" value="ECO:0007669"/>
    <property type="project" value="UniProtKB-KW"/>
</dbReference>
<dbReference type="PANTHER" id="PTHR21349">
    <property type="entry name" value="50S RIBOSOMAL PROTEIN L21"/>
    <property type="match status" value="1"/>
</dbReference>
<dbReference type="PANTHER" id="PTHR21349:SF0">
    <property type="entry name" value="LARGE RIBOSOMAL SUBUNIT PROTEIN BL21M"/>
    <property type="match status" value="1"/>
</dbReference>
<comment type="subunit">
    <text evidence="4">Part of the 50S ribosomal subunit. Contacts protein L20.</text>
</comment>
<keyword evidence="4 5" id="KW-0699">rRNA-binding</keyword>
<evidence type="ECO:0000256" key="2">
    <source>
        <dbReference type="ARBA" id="ARBA00022980"/>
    </source>
</evidence>
<keyword evidence="4 5" id="KW-0694">RNA-binding</keyword>
<comment type="function">
    <text evidence="4 5">This protein binds to 23S rRNA in the presence of protein L20.</text>
</comment>
<proteinExistence type="inferred from homology"/>
<protein>
    <recommendedName>
        <fullName evidence="4">Large ribosomal subunit protein bL21</fullName>
    </recommendedName>
</protein>
<dbReference type="InterPro" id="IPR028909">
    <property type="entry name" value="bL21-like"/>
</dbReference>
<evidence type="ECO:0000256" key="1">
    <source>
        <dbReference type="ARBA" id="ARBA00008563"/>
    </source>
</evidence>
<evidence type="ECO:0000313" key="7">
    <source>
        <dbReference type="Proteomes" id="UP001055153"/>
    </source>
</evidence>
<keyword evidence="2 4" id="KW-0689">Ribosomal protein</keyword>
<evidence type="ECO:0000313" key="6">
    <source>
        <dbReference type="EMBL" id="GJE00976.1"/>
    </source>
</evidence>
<keyword evidence="7" id="KW-1185">Reference proteome</keyword>
<comment type="caution">
    <text evidence="6">The sequence shown here is derived from an EMBL/GenBank/DDBJ whole genome shotgun (WGS) entry which is preliminary data.</text>
</comment>
<evidence type="ECO:0000256" key="5">
    <source>
        <dbReference type="RuleBase" id="RU000562"/>
    </source>
</evidence>
<dbReference type="HAMAP" id="MF_01363">
    <property type="entry name" value="Ribosomal_bL21"/>
    <property type="match status" value="1"/>
</dbReference>
<sequence>MEHETTTMFAVIKTGGKQYRVAANDVITVGKLEGEAGTAVTFGEVLLYADGAGATQVGAPVVSGVSVAGEIVAQTRGPKIIAFKKRRRQNSRRKRGHRQDFTVIRVTGISAA</sequence>
<dbReference type="InterPro" id="IPR036164">
    <property type="entry name" value="bL21-like_sf"/>
</dbReference>
<comment type="similarity">
    <text evidence="1 4 5">Belongs to the bacterial ribosomal protein bL21 family.</text>
</comment>
<accession>A0ABQ4SF16</accession>
<reference evidence="6" key="2">
    <citation type="submission" date="2021-08" db="EMBL/GenBank/DDBJ databases">
        <authorList>
            <person name="Tani A."/>
            <person name="Ola A."/>
            <person name="Ogura Y."/>
            <person name="Katsura K."/>
            <person name="Hayashi T."/>
        </authorList>
    </citation>
    <scope>NUCLEOTIDE SEQUENCE</scope>
    <source>
        <strain evidence="6">DSM 17168</strain>
    </source>
</reference>
<dbReference type="InterPro" id="IPR001787">
    <property type="entry name" value="Ribosomal_bL21"/>
</dbReference>
<dbReference type="NCBIfam" id="TIGR00061">
    <property type="entry name" value="L21"/>
    <property type="match status" value="1"/>
</dbReference>